<sequence>MFGRLSNTHTFEEPLVVVVFRSDAATVGKGFDLRFSGNSNNSNFDPEYSYKLRHISSTSGTVSYPSSVWGVRNSTNKEIFVLAHSLNVKVGDDMSTMSTNISWSSGVFKKSNDSCQYGTVSFYSTPTQNGWTTRGQIPSANELSSCANSVAVPTKEDIWSTDLTAFLTIFKPISSEQDENSMSFTFTFSKSMIFLLS</sequence>
<gene>
    <name evidence="1" type="ORF">ODALV1_LOCUS890</name>
</gene>
<accession>A0ABP1PLT3</accession>
<keyword evidence="2" id="KW-1185">Reference proteome</keyword>
<evidence type="ECO:0000313" key="1">
    <source>
        <dbReference type="EMBL" id="CAL8069677.1"/>
    </source>
</evidence>
<dbReference type="EMBL" id="CAXLJM020000004">
    <property type="protein sequence ID" value="CAL8069677.1"/>
    <property type="molecule type" value="Genomic_DNA"/>
</dbReference>
<organism evidence="1 2">
    <name type="scientific">Orchesella dallaii</name>
    <dbReference type="NCBI Taxonomy" id="48710"/>
    <lineage>
        <taxon>Eukaryota</taxon>
        <taxon>Metazoa</taxon>
        <taxon>Ecdysozoa</taxon>
        <taxon>Arthropoda</taxon>
        <taxon>Hexapoda</taxon>
        <taxon>Collembola</taxon>
        <taxon>Entomobryomorpha</taxon>
        <taxon>Entomobryoidea</taxon>
        <taxon>Orchesellidae</taxon>
        <taxon>Orchesellinae</taxon>
        <taxon>Orchesella</taxon>
    </lineage>
</organism>
<reference evidence="1 2" key="1">
    <citation type="submission" date="2024-08" db="EMBL/GenBank/DDBJ databases">
        <authorList>
            <person name="Cucini C."/>
            <person name="Frati F."/>
        </authorList>
    </citation>
    <scope>NUCLEOTIDE SEQUENCE [LARGE SCALE GENOMIC DNA]</scope>
</reference>
<dbReference type="Proteomes" id="UP001642540">
    <property type="component" value="Unassembled WGS sequence"/>
</dbReference>
<proteinExistence type="predicted"/>
<protein>
    <submittedName>
        <fullName evidence="1">Uncharacterized protein</fullName>
    </submittedName>
</protein>
<comment type="caution">
    <text evidence="1">The sequence shown here is derived from an EMBL/GenBank/DDBJ whole genome shotgun (WGS) entry which is preliminary data.</text>
</comment>
<name>A0ABP1PLT3_9HEXA</name>
<evidence type="ECO:0000313" key="2">
    <source>
        <dbReference type="Proteomes" id="UP001642540"/>
    </source>
</evidence>